<accession>A0A813HM27</accession>
<gene>
    <name evidence="3" type="ORF">PGLA1383_LOCUS53930</name>
</gene>
<evidence type="ECO:0000313" key="3">
    <source>
        <dbReference type="EMBL" id="CAE8638812.1"/>
    </source>
</evidence>
<dbReference type="Pfam" id="PF14240">
    <property type="entry name" value="YHYH"/>
    <property type="match status" value="1"/>
</dbReference>
<protein>
    <recommendedName>
        <fullName evidence="2">YHYH domain-containing protein</fullName>
    </recommendedName>
</protein>
<keyword evidence="4" id="KW-1185">Reference proteome</keyword>
<dbReference type="InterPro" id="IPR025924">
    <property type="entry name" value="YHYH_dom"/>
</dbReference>
<feature type="chain" id="PRO_5032456431" description="YHYH domain-containing protein" evidence="1">
    <location>
        <begin position="31"/>
        <end position="317"/>
    </location>
</feature>
<feature type="domain" description="YHYH" evidence="2">
    <location>
        <begin position="144"/>
        <end position="245"/>
    </location>
</feature>
<proteinExistence type="predicted"/>
<dbReference type="AlphaFoldDB" id="A0A813HM27"/>
<comment type="caution">
    <text evidence="3">The sequence shown here is derived from an EMBL/GenBank/DDBJ whole genome shotgun (WGS) entry which is preliminary data.</text>
</comment>
<evidence type="ECO:0000259" key="2">
    <source>
        <dbReference type="Pfam" id="PF14240"/>
    </source>
</evidence>
<evidence type="ECO:0000256" key="1">
    <source>
        <dbReference type="SAM" id="SignalP"/>
    </source>
</evidence>
<sequence>MRLPGIGGSAFVTGFTSLQLLSAWVSGASPHCPEKLKELSSPNCGDDDPECPLEGPFHTVNQSVDDSFRYIKTSYCPPYDWSCLSNQKGRRPCARRQTFKIPLRPTIARSAVPLGLGWPAGKSSQEKDLTKLPSVGMNQGQPMLGAIGVLVNGVALNGVATKLSEALPSTTKLEGADRWVDAVLAEAWMDDDCLGHLSGGGNYHTHAGRWTTDQREVCGLPRDIPGKHSELLGWAFDGYGLYGPQDVDGQSPQDLDACGGHSGLTAGATASAYHYHMADMYPYALECYKGCPEPSNNFRFKDLPCVQEAPRSGSAEL</sequence>
<name>A0A813HM27_POLGL</name>
<keyword evidence="1" id="KW-0732">Signal</keyword>
<dbReference type="Proteomes" id="UP000654075">
    <property type="component" value="Unassembled WGS sequence"/>
</dbReference>
<feature type="signal peptide" evidence="1">
    <location>
        <begin position="1"/>
        <end position="30"/>
    </location>
</feature>
<evidence type="ECO:0000313" key="4">
    <source>
        <dbReference type="Proteomes" id="UP000654075"/>
    </source>
</evidence>
<organism evidence="3 4">
    <name type="scientific">Polarella glacialis</name>
    <name type="common">Dinoflagellate</name>
    <dbReference type="NCBI Taxonomy" id="89957"/>
    <lineage>
        <taxon>Eukaryota</taxon>
        <taxon>Sar</taxon>
        <taxon>Alveolata</taxon>
        <taxon>Dinophyceae</taxon>
        <taxon>Suessiales</taxon>
        <taxon>Suessiaceae</taxon>
        <taxon>Polarella</taxon>
    </lineage>
</organism>
<dbReference type="OrthoDB" id="197925at2759"/>
<dbReference type="EMBL" id="CAJNNV010032073">
    <property type="protein sequence ID" value="CAE8638812.1"/>
    <property type="molecule type" value="Genomic_DNA"/>
</dbReference>
<reference evidence="3" key="1">
    <citation type="submission" date="2021-02" db="EMBL/GenBank/DDBJ databases">
        <authorList>
            <person name="Dougan E. K."/>
            <person name="Rhodes N."/>
            <person name="Thang M."/>
            <person name="Chan C."/>
        </authorList>
    </citation>
    <scope>NUCLEOTIDE SEQUENCE</scope>
</reference>